<organism evidence="1 2">
    <name type="scientific">Kingella denitrificans ATCC 33394</name>
    <dbReference type="NCBI Taxonomy" id="888741"/>
    <lineage>
        <taxon>Bacteria</taxon>
        <taxon>Pseudomonadati</taxon>
        <taxon>Pseudomonadota</taxon>
        <taxon>Betaproteobacteria</taxon>
        <taxon>Neisseriales</taxon>
        <taxon>Neisseriaceae</taxon>
        <taxon>Kingella</taxon>
    </lineage>
</organism>
<keyword evidence="2" id="KW-1185">Reference proteome</keyword>
<dbReference type="STRING" id="888741.HMPREF9098_1336"/>
<protein>
    <submittedName>
        <fullName evidence="1">Uncharacterized protein</fullName>
    </submittedName>
</protein>
<reference evidence="1 2" key="1">
    <citation type="submission" date="2011-01" db="EMBL/GenBank/DDBJ databases">
        <authorList>
            <person name="Muzny D."/>
            <person name="Qin X."/>
            <person name="Deng J."/>
            <person name="Jiang H."/>
            <person name="Liu Y."/>
            <person name="Qu J."/>
            <person name="Song X.-Z."/>
            <person name="Zhang L."/>
            <person name="Thornton R."/>
            <person name="Coyle M."/>
            <person name="Francisco L."/>
            <person name="Jackson L."/>
            <person name="Javaid M."/>
            <person name="Korchina V."/>
            <person name="Kovar C."/>
            <person name="Mata R."/>
            <person name="Mathew T."/>
            <person name="Ngo R."/>
            <person name="Nguyen L."/>
            <person name="Nguyen N."/>
            <person name="Okwuonu G."/>
            <person name="Ongeri F."/>
            <person name="Pham C."/>
            <person name="Simmons D."/>
            <person name="Wilczek-Boney K."/>
            <person name="Hale W."/>
            <person name="Jakkamsetti A."/>
            <person name="Pham P."/>
            <person name="Ruth R."/>
            <person name="San Lucas F."/>
            <person name="Warren J."/>
            <person name="Zhang J."/>
            <person name="Zhao Z."/>
            <person name="Zhou C."/>
            <person name="Zhu D."/>
            <person name="Lee S."/>
            <person name="Bess C."/>
            <person name="Blankenburg K."/>
            <person name="Forbes L."/>
            <person name="Fu Q."/>
            <person name="Gubbala S."/>
            <person name="Hirani K."/>
            <person name="Jayaseelan J.C."/>
            <person name="Lara F."/>
            <person name="Munidasa M."/>
            <person name="Palculict T."/>
            <person name="Patil S."/>
            <person name="Pu L.-L."/>
            <person name="Saada N."/>
            <person name="Tang L."/>
            <person name="Weissenberger G."/>
            <person name="Zhu Y."/>
            <person name="Hemphill L."/>
            <person name="Shang Y."/>
            <person name="Youmans B."/>
            <person name="Ayvaz T."/>
            <person name="Ross M."/>
            <person name="Santibanez J."/>
            <person name="Aqrawi P."/>
            <person name="Gross S."/>
            <person name="Joshi V."/>
            <person name="Fowler G."/>
            <person name="Nazareth L."/>
            <person name="Reid J."/>
            <person name="Worley K."/>
            <person name="Petrosino J."/>
            <person name="Highlander S."/>
            <person name="Gibbs R."/>
        </authorList>
    </citation>
    <scope>NUCLEOTIDE SEQUENCE [LARGE SCALE GENOMIC DNA]</scope>
    <source>
        <strain evidence="1 2">ATCC 33394</strain>
    </source>
</reference>
<proteinExistence type="predicted"/>
<name>F0EZJ9_9NEIS</name>
<comment type="caution">
    <text evidence="1">The sequence shown here is derived from an EMBL/GenBank/DDBJ whole genome shotgun (WGS) entry which is preliminary data.</text>
</comment>
<evidence type="ECO:0000313" key="2">
    <source>
        <dbReference type="Proteomes" id="UP000004088"/>
    </source>
</evidence>
<sequence length="48" mass="5422">MILIHYIGVVALIGKVAQYRAAVQIRRDKKCRLLFVCWKAACTLMASV</sequence>
<dbReference type="EMBL" id="AEWV01000021">
    <property type="protein sequence ID" value="EGC17320.1"/>
    <property type="molecule type" value="Genomic_DNA"/>
</dbReference>
<dbReference type="Proteomes" id="UP000004088">
    <property type="component" value="Unassembled WGS sequence"/>
</dbReference>
<evidence type="ECO:0000313" key="1">
    <source>
        <dbReference type="EMBL" id="EGC17320.1"/>
    </source>
</evidence>
<dbReference type="HOGENOM" id="CLU_3153808_0_0_4"/>
<gene>
    <name evidence="1" type="ORF">HMPREF9098_1336</name>
</gene>
<accession>F0EZJ9</accession>
<dbReference type="AlphaFoldDB" id="F0EZJ9"/>